<dbReference type="EMBL" id="CAJVPT010036444">
    <property type="protein sequence ID" value="CAG8714528.1"/>
    <property type="molecule type" value="Genomic_DNA"/>
</dbReference>
<keyword evidence="2" id="KW-1185">Reference proteome</keyword>
<proteinExistence type="predicted"/>
<dbReference type="Proteomes" id="UP000789525">
    <property type="component" value="Unassembled WGS sequence"/>
</dbReference>
<feature type="non-terminal residue" evidence="1">
    <location>
        <position position="290"/>
    </location>
</feature>
<accession>A0ACA9PL48</accession>
<protein>
    <submittedName>
        <fullName evidence="1">10847_t:CDS:1</fullName>
    </submittedName>
</protein>
<organism evidence="1 2">
    <name type="scientific">Acaulospora colombiana</name>
    <dbReference type="NCBI Taxonomy" id="27376"/>
    <lineage>
        <taxon>Eukaryota</taxon>
        <taxon>Fungi</taxon>
        <taxon>Fungi incertae sedis</taxon>
        <taxon>Mucoromycota</taxon>
        <taxon>Glomeromycotina</taxon>
        <taxon>Glomeromycetes</taxon>
        <taxon>Diversisporales</taxon>
        <taxon>Acaulosporaceae</taxon>
        <taxon>Acaulospora</taxon>
    </lineage>
</organism>
<reference evidence="1" key="1">
    <citation type="submission" date="2021-06" db="EMBL/GenBank/DDBJ databases">
        <authorList>
            <person name="Kallberg Y."/>
            <person name="Tangrot J."/>
            <person name="Rosling A."/>
        </authorList>
    </citation>
    <scope>NUCLEOTIDE SEQUENCE</scope>
    <source>
        <strain evidence="1">CL356</strain>
    </source>
</reference>
<name>A0ACA9PL48_9GLOM</name>
<evidence type="ECO:0000313" key="2">
    <source>
        <dbReference type="Proteomes" id="UP000789525"/>
    </source>
</evidence>
<comment type="caution">
    <text evidence="1">The sequence shown here is derived from an EMBL/GenBank/DDBJ whole genome shotgun (WGS) entry which is preliminary data.</text>
</comment>
<evidence type="ECO:0000313" key="1">
    <source>
        <dbReference type="EMBL" id="CAG8714528.1"/>
    </source>
</evidence>
<sequence>MDSDRRSGFPQQYDSYSPTNIRSAASPTQGRQSRELLTESRSRADDFNPEHGWDVYADFNNTGPRYSAVKTTPDGYQSIPSPAAASSRPVPSGATSNGRDLENGVELVTVPALGAEWKADELKAMTKKGRKEEQEYTRNERLKAWWRDQYGLCGGWGTRRAIVWTVFIACIITGIILAFTIPRAPGIIYNKDTPLGPSPYEDDEPKFSSGLPVLFQFNATLDVHINTGENFLPLRFKHLRAEVADLDTQQLIATGDLGSYVLPAKAYERVAVPVFFNYTAANNTDQTWAN</sequence>
<gene>
    <name evidence="1" type="ORF">ACOLOM_LOCUS10838</name>
</gene>